<protein>
    <submittedName>
        <fullName evidence="2">Pilus assembly protein PilZ</fullName>
    </submittedName>
</protein>
<accession>A0A5C4LCF2</accession>
<reference evidence="2 3" key="1">
    <citation type="submission" date="2019-06" db="EMBL/GenBank/DDBJ databases">
        <title>Genome of Methylobacterium sp. 17Sr1-39.</title>
        <authorList>
            <person name="Seo T."/>
        </authorList>
    </citation>
    <scope>NUCLEOTIDE SEQUENCE [LARGE SCALE GENOMIC DNA]</scope>
    <source>
        <strain evidence="2 3">17Sr1-39</strain>
    </source>
</reference>
<organism evidence="2 3">
    <name type="scientific">Methylobacterium terricola</name>
    <dbReference type="NCBI Taxonomy" id="2583531"/>
    <lineage>
        <taxon>Bacteria</taxon>
        <taxon>Pseudomonadati</taxon>
        <taxon>Pseudomonadota</taxon>
        <taxon>Alphaproteobacteria</taxon>
        <taxon>Hyphomicrobiales</taxon>
        <taxon>Methylobacteriaceae</taxon>
        <taxon>Methylobacterium</taxon>
    </lineage>
</organism>
<evidence type="ECO:0000313" key="3">
    <source>
        <dbReference type="Proteomes" id="UP000305267"/>
    </source>
</evidence>
<dbReference type="Proteomes" id="UP000305267">
    <property type="component" value="Unassembled WGS sequence"/>
</dbReference>
<dbReference type="Gene3D" id="2.40.10.220">
    <property type="entry name" value="predicted glycosyltransferase like domains"/>
    <property type="match status" value="1"/>
</dbReference>
<keyword evidence="3" id="KW-1185">Reference proteome</keyword>
<evidence type="ECO:0000313" key="2">
    <source>
        <dbReference type="EMBL" id="TNC10561.1"/>
    </source>
</evidence>
<comment type="caution">
    <text evidence="2">The sequence shown here is derived from an EMBL/GenBank/DDBJ whole genome shotgun (WGS) entry which is preliminary data.</text>
</comment>
<dbReference type="Pfam" id="PF07238">
    <property type="entry name" value="PilZ"/>
    <property type="match status" value="1"/>
</dbReference>
<dbReference type="EMBL" id="VDDA01000012">
    <property type="protein sequence ID" value="TNC10561.1"/>
    <property type="molecule type" value="Genomic_DNA"/>
</dbReference>
<proteinExistence type="predicted"/>
<feature type="domain" description="PilZ" evidence="1">
    <location>
        <begin position="108"/>
        <end position="178"/>
    </location>
</feature>
<dbReference type="SUPFAM" id="SSF141371">
    <property type="entry name" value="PilZ domain-like"/>
    <property type="match status" value="1"/>
</dbReference>
<sequence length="193" mass="20807">MSNVTQDSTVSVAVPQVDGRYLLADGREYACQSRSISLDEAEIVAPVSGAVGEHVTVYLDQVGAVMGVISSILPDGFRVDVDVSPERRARLAARLEWLVDRGRGRVDQRSAVRIVPTHTAVAVHLIDGRVVPGTIVDLSMSGAAIKAPVQPIMGEQVTLGKRRATVVRHIEDGFAVRFVLPFCNETFSPHVVL</sequence>
<dbReference type="GO" id="GO:0035438">
    <property type="term" value="F:cyclic-di-GMP binding"/>
    <property type="evidence" value="ECO:0007669"/>
    <property type="project" value="InterPro"/>
</dbReference>
<dbReference type="OrthoDB" id="7991169at2"/>
<gene>
    <name evidence="2" type="ORF">FF100_22415</name>
</gene>
<dbReference type="InterPro" id="IPR009875">
    <property type="entry name" value="PilZ_domain"/>
</dbReference>
<evidence type="ECO:0000259" key="1">
    <source>
        <dbReference type="Pfam" id="PF07238"/>
    </source>
</evidence>
<dbReference type="AlphaFoldDB" id="A0A5C4LCF2"/>
<name>A0A5C4LCF2_9HYPH</name>